<evidence type="ECO:0000313" key="3">
    <source>
        <dbReference type="Proteomes" id="UP000269974"/>
    </source>
</evidence>
<evidence type="ECO:0000256" key="1">
    <source>
        <dbReference type="SAM" id="Phobius"/>
    </source>
</evidence>
<dbReference type="EMBL" id="UYIO01000002">
    <property type="protein sequence ID" value="VDG79624.1"/>
    <property type="molecule type" value="Genomic_DNA"/>
</dbReference>
<protein>
    <submittedName>
        <fullName evidence="2">Uncharacterized protein</fullName>
    </submittedName>
</protein>
<comment type="caution">
    <text evidence="2">The sequence shown here is derived from an EMBL/GenBank/DDBJ whole genome shotgun (WGS) entry which is preliminary data.</text>
</comment>
<name>A0A7Z8YAI8_9ACTO</name>
<proteinExistence type="predicted"/>
<gene>
    <name evidence="2" type="ORF">NCTC10327_01984</name>
</gene>
<dbReference type="AlphaFoldDB" id="A0A7Z8YAI8"/>
<sequence>MENCAFWNGLGPLFIAIGLGFTLGATGAGVASFMARVEIPASEVSAAEKPTREVSGREAPGRAQTVTVYGTLTENARAYRTPWGEESCQASVQPHSITFSPSVKMARSCGTARAPVCASPFHAGRYAAKLLLLPAGSVP</sequence>
<keyword evidence="1" id="KW-0472">Membrane</keyword>
<reference evidence="2 3" key="1">
    <citation type="submission" date="2018-11" db="EMBL/GenBank/DDBJ databases">
        <authorList>
            <consortium name="Pathogen Informatics"/>
        </authorList>
    </citation>
    <scope>NUCLEOTIDE SEQUENCE [LARGE SCALE GENOMIC DNA]</scope>
    <source>
        <strain evidence="2 3">NCTC10327</strain>
    </source>
</reference>
<organism evidence="2 3">
    <name type="scientific">Actinobaculum suis</name>
    <dbReference type="NCBI Taxonomy" id="1657"/>
    <lineage>
        <taxon>Bacteria</taxon>
        <taxon>Bacillati</taxon>
        <taxon>Actinomycetota</taxon>
        <taxon>Actinomycetes</taxon>
        <taxon>Actinomycetales</taxon>
        <taxon>Actinomycetaceae</taxon>
        <taxon>Actinobaculum</taxon>
    </lineage>
</organism>
<keyword evidence="1" id="KW-0812">Transmembrane</keyword>
<dbReference type="Proteomes" id="UP000269974">
    <property type="component" value="Unassembled WGS sequence"/>
</dbReference>
<dbReference type="RefSeq" id="WP_221884819.1">
    <property type="nucleotide sequence ID" value="NZ_UYIO01000002.1"/>
</dbReference>
<evidence type="ECO:0000313" key="2">
    <source>
        <dbReference type="EMBL" id="VDG79624.1"/>
    </source>
</evidence>
<accession>A0A7Z8YAI8</accession>
<keyword evidence="1" id="KW-1133">Transmembrane helix</keyword>
<feature type="transmembrane region" description="Helical" evidence="1">
    <location>
        <begin position="12"/>
        <end position="35"/>
    </location>
</feature>